<dbReference type="FunFam" id="3.20.20.80:FF:000055">
    <property type="entry name" value="Trehalose synthase"/>
    <property type="match status" value="1"/>
</dbReference>
<evidence type="ECO:0000256" key="2">
    <source>
        <dbReference type="ARBA" id="ARBA00005496"/>
    </source>
</evidence>
<evidence type="ECO:0000259" key="16">
    <source>
        <dbReference type="SMART" id="SM00642"/>
    </source>
</evidence>
<dbReference type="Proteomes" id="UP000317835">
    <property type="component" value="Chromosome"/>
</dbReference>
<dbReference type="SUPFAM" id="SSF51011">
    <property type="entry name" value="Glycosyl hydrolase domain"/>
    <property type="match status" value="1"/>
</dbReference>
<dbReference type="GO" id="GO:0046872">
    <property type="term" value="F:metal ion binding"/>
    <property type="evidence" value="ECO:0007669"/>
    <property type="project" value="UniProtKB-KW"/>
</dbReference>
<dbReference type="Gene3D" id="3.90.400.10">
    <property type="entry name" value="Oligo-1,6-glucosidase, Domain 2"/>
    <property type="match status" value="1"/>
</dbReference>
<keyword evidence="7" id="KW-0808">Transferase</keyword>
<dbReference type="InterPro" id="IPR045857">
    <property type="entry name" value="O16G_dom_2"/>
</dbReference>
<dbReference type="Gene3D" id="3.90.1200.10">
    <property type="match status" value="1"/>
</dbReference>
<evidence type="ECO:0000256" key="15">
    <source>
        <dbReference type="ARBA" id="ARBA00049067"/>
    </source>
</evidence>
<dbReference type="Gene3D" id="3.20.20.80">
    <property type="entry name" value="Glycosidases"/>
    <property type="match status" value="1"/>
</dbReference>
<dbReference type="PANTHER" id="PTHR10357">
    <property type="entry name" value="ALPHA-AMYLASE FAMILY MEMBER"/>
    <property type="match status" value="1"/>
</dbReference>
<evidence type="ECO:0000256" key="9">
    <source>
        <dbReference type="ARBA" id="ARBA00022741"/>
    </source>
</evidence>
<evidence type="ECO:0000256" key="6">
    <source>
        <dbReference type="ARBA" id="ARBA00013882"/>
    </source>
</evidence>
<dbReference type="GO" id="GO:0016740">
    <property type="term" value="F:transferase activity"/>
    <property type="evidence" value="ECO:0007669"/>
    <property type="project" value="UniProtKB-KW"/>
</dbReference>
<dbReference type="Pfam" id="PF00128">
    <property type="entry name" value="Alpha-amylase"/>
    <property type="match status" value="1"/>
</dbReference>
<comment type="catalytic activity">
    <reaction evidence="15">
        <text>D-maltose + ATP = alpha-maltose 1-phosphate + ADP + H(+)</text>
        <dbReference type="Rhea" id="RHEA:31915"/>
        <dbReference type="ChEBI" id="CHEBI:15378"/>
        <dbReference type="ChEBI" id="CHEBI:17306"/>
        <dbReference type="ChEBI" id="CHEBI:30616"/>
        <dbReference type="ChEBI" id="CHEBI:63576"/>
        <dbReference type="ChEBI" id="CHEBI:456216"/>
        <dbReference type="EC" id="2.7.1.175"/>
    </reaction>
</comment>
<dbReference type="GO" id="GO:0005524">
    <property type="term" value="F:ATP binding"/>
    <property type="evidence" value="ECO:0007669"/>
    <property type="project" value="UniProtKB-KW"/>
</dbReference>
<dbReference type="CDD" id="cd11334">
    <property type="entry name" value="AmyAc_TreS"/>
    <property type="match status" value="1"/>
</dbReference>
<name>A0A518H7G8_9BACT</name>
<comment type="similarity">
    <text evidence="2">Belongs to the glycosyl hydrolase 13 family. TreS subfamily.</text>
</comment>
<dbReference type="Pfam" id="PF18085">
    <property type="entry name" value="Mak_N_cap"/>
    <property type="match status" value="1"/>
</dbReference>
<keyword evidence="11" id="KW-0067">ATP-binding</keyword>
<dbReference type="GO" id="GO:0047471">
    <property type="term" value="F:maltose alpha-D-glucosyltransferase activity"/>
    <property type="evidence" value="ECO:0007669"/>
    <property type="project" value="UniProtKB-EC"/>
</dbReference>
<evidence type="ECO:0000256" key="10">
    <source>
        <dbReference type="ARBA" id="ARBA00022837"/>
    </source>
</evidence>
<accession>A0A518H7G8</accession>
<reference evidence="17 18" key="1">
    <citation type="submission" date="2019-02" db="EMBL/GenBank/DDBJ databases">
        <title>Deep-cultivation of Planctomycetes and their phenomic and genomic characterization uncovers novel biology.</title>
        <authorList>
            <person name="Wiegand S."/>
            <person name="Jogler M."/>
            <person name="Boedeker C."/>
            <person name="Pinto D."/>
            <person name="Vollmers J."/>
            <person name="Rivas-Marin E."/>
            <person name="Kohn T."/>
            <person name="Peeters S.H."/>
            <person name="Heuer A."/>
            <person name="Rast P."/>
            <person name="Oberbeckmann S."/>
            <person name="Bunk B."/>
            <person name="Jeske O."/>
            <person name="Meyerdierks A."/>
            <person name="Storesund J.E."/>
            <person name="Kallscheuer N."/>
            <person name="Luecker S."/>
            <person name="Lage O.M."/>
            <person name="Pohl T."/>
            <person name="Merkel B.J."/>
            <person name="Hornburger P."/>
            <person name="Mueller R.-W."/>
            <person name="Bruemmer F."/>
            <person name="Labrenz M."/>
            <person name="Spormann A.M."/>
            <person name="Op den Camp H."/>
            <person name="Overmann J."/>
            <person name="Amann R."/>
            <person name="Jetten M.S.M."/>
            <person name="Mascher T."/>
            <person name="Medema M.H."/>
            <person name="Devos D.P."/>
            <person name="Kaster A.-K."/>
            <person name="Ovreas L."/>
            <person name="Rohde M."/>
            <person name="Galperin M.Y."/>
            <person name="Jogler C."/>
        </authorList>
    </citation>
    <scope>NUCLEOTIDE SEQUENCE [LARGE SCALE GENOMIC DNA]</scope>
    <source>
        <strain evidence="17 18">ElP</strain>
    </source>
</reference>
<dbReference type="InterPro" id="IPR012811">
    <property type="entry name" value="TreS_maltokin_C_dom"/>
</dbReference>
<keyword evidence="9" id="KW-0547">Nucleotide-binding</keyword>
<dbReference type="GO" id="GO:0016798">
    <property type="term" value="F:hydrolase activity, acting on glycosyl bonds"/>
    <property type="evidence" value="ECO:0007669"/>
    <property type="project" value="UniProtKB-KW"/>
</dbReference>
<evidence type="ECO:0000256" key="1">
    <source>
        <dbReference type="ARBA" id="ARBA00001595"/>
    </source>
</evidence>
<dbReference type="OrthoDB" id="9805159at2"/>
<evidence type="ECO:0000256" key="7">
    <source>
        <dbReference type="ARBA" id="ARBA00022679"/>
    </source>
</evidence>
<dbReference type="SUPFAM" id="SSF51445">
    <property type="entry name" value="(Trans)glycosidases"/>
    <property type="match status" value="1"/>
</dbReference>
<keyword evidence="17" id="KW-0378">Hydrolase</keyword>
<evidence type="ECO:0000256" key="12">
    <source>
        <dbReference type="ARBA" id="ARBA00023235"/>
    </source>
</evidence>
<evidence type="ECO:0000256" key="5">
    <source>
        <dbReference type="ARBA" id="ARBA00012619"/>
    </source>
</evidence>
<dbReference type="InterPro" id="IPR002575">
    <property type="entry name" value="Aminoglycoside_PTrfase"/>
</dbReference>
<keyword evidence="12" id="KW-0413">Isomerase</keyword>
<dbReference type="EC" id="2.7.1.175" evidence="4"/>
<dbReference type="NCBIfam" id="TIGR02456">
    <property type="entry name" value="treS_nterm"/>
    <property type="match status" value="1"/>
</dbReference>
<dbReference type="SMART" id="SM00642">
    <property type="entry name" value="Aamy"/>
    <property type="match status" value="1"/>
</dbReference>
<keyword evidence="8" id="KW-0479">Metal-binding</keyword>
<comment type="similarity">
    <text evidence="3">Belongs to the aminoglycoside phosphotransferase family.</text>
</comment>
<evidence type="ECO:0000256" key="13">
    <source>
        <dbReference type="ARBA" id="ARBA00031251"/>
    </source>
</evidence>
<dbReference type="InterPro" id="IPR013780">
    <property type="entry name" value="Glyco_hydro_b"/>
</dbReference>
<dbReference type="InterPro" id="IPR006047">
    <property type="entry name" value="GH13_cat_dom"/>
</dbReference>
<evidence type="ECO:0000256" key="3">
    <source>
        <dbReference type="ARBA" id="ARBA00006219"/>
    </source>
</evidence>
<dbReference type="NCBIfam" id="TIGR02457">
    <property type="entry name" value="TreS_Cterm"/>
    <property type="match status" value="1"/>
</dbReference>
<evidence type="ECO:0000313" key="17">
    <source>
        <dbReference type="EMBL" id="QDV36774.1"/>
    </source>
</evidence>
<dbReference type="SUPFAM" id="SSF56112">
    <property type="entry name" value="Protein kinase-like (PK-like)"/>
    <property type="match status" value="1"/>
</dbReference>
<dbReference type="InterPro" id="IPR032091">
    <property type="entry name" value="Malt_amylase-like_C"/>
</dbReference>
<protein>
    <recommendedName>
        <fullName evidence="6">Maltokinase</fullName>
        <ecNumber evidence="4">2.7.1.175</ecNumber>
        <ecNumber evidence="5">5.4.99.16</ecNumber>
    </recommendedName>
    <alternativeName>
        <fullName evidence="14">Maltose alpha-D-glucosyltransferase</fullName>
    </alternativeName>
    <alternativeName>
        <fullName evidence="13">Maltose-1-phosphate synthase</fullName>
    </alternativeName>
</protein>
<evidence type="ECO:0000256" key="4">
    <source>
        <dbReference type="ARBA" id="ARBA00011962"/>
    </source>
</evidence>
<dbReference type="InterPro" id="IPR011009">
    <property type="entry name" value="Kinase-like_dom_sf"/>
</dbReference>
<gene>
    <name evidence="17" type="primary">treS</name>
    <name evidence="17" type="ORF">ElP_47030</name>
</gene>
<dbReference type="AlphaFoldDB" id="A0A518H7G8"/>
<feature type="domain" description="Glycosyl hydrolase family 13 catalytic" evidence="16">
    <location>
        <begin position="19"/>
        <end position="418"/>
    </location>
</feature>
<dbReference type="EC" id="5.4.99.16" evidence="5"/>
<dbReference type="PANTHER" id="PTHR10357:SF219">
    <property type="entry name" value="MALTOSE ALPHA-D-GLUCOSYLTRANSFERASE"/>
    <property type="match status" value="1"/>
</dbReference>
<dbReference type="RefSeq" id="WP_145273593.1">
    <property type="nucleotide sequence ID" value="NZ_CP036426.1"/>
</dbReference>
<organism evidence="17 18">
    <name type="scientific">Tautonia plasticadhaerens</name>
    <dbReference type="NCBI Taxonomy" id="2527974"/>
    <lineage>
        <taxon>Bacteria</taxon>
        <taxon>Pseudomonadati</taxon>
        <taxon>Planctomycetota</taxon>
        <taxon>Planctomycetia</taxon>
        <taxon>Isosphaerales</taxon>
        <taxon>Isosphaeraceae</taxon>
        <taxon>Tautonia</taxon>
    </lineage>
</organism>
<keyword evidence="18" id="KW-1185">Reference proteome</keyword>
<dbReference type="GO" id="GO:0005975">
    <property type="term" value="P:carbohydrate metabolic process"/>
    <property type="evidence" value="ECO:0007669"/>
    <property type="project" value="InterPro"/>
</dbReference>
<dbReference type="InterPro" id="IPR017853">
    <property type="entry name" value="GH"/>
</dbReference>
<evidence type="ECO:0000256" key="11">
    <source>
        <dbReference type="ARBA" id="ARBA00022840"/>
    </source>
</evidence>
<dbReference type="Pfam" id="PF01636">
    <property type="entry name" value="APH"/>
    <property type="match status" value="1"/>
</dbReference>
<dbReference type="KEGG" id="tpla:ElP_47030"/>
<evidence type="ECO:0000256" key="14">
    <source>
        <dbReference type="ARBA" id="ARBA00031378"/>
    </source>
</evidence>
<dbReference type="EMBL" id="CP036426">
    <property type="protein sequence ID" value="QDV36774.1"/>
    <property type="molecule type" value="Genomic_DNA"/>
</dbReference>
<dbReference type="InterPro" id="IPR012810">
    <property type="entry name" value="TreS/a-amylase_N"/>
</dbReference>
<dbReference type="Pfam" id="PF16657">
    <property type="entry name" value="Malt_amylase_C"/>
    <property type="match status" value="1"/>
</dbReference>
<dbReference type="Gene3D" id="2.60.40.1180">
    <property type="entry name" value="Golgi alpha-mannosidase II"/>
    <property type="match status" value="1"/>
</dbReference>
<sequence length="1124" mass="127989">MASTTGSDPLWYKDAIIYELHIRAFFDSNGDGIGDLPGLTEKLDYLQDLGVTAIWLLPFYPSPLKDDGYDIAHYRSINPSYGTRRDFKVFVREAHRRGLRVINELVINHTSDQHPWFQAARQAPKGSKKRDFYVWSDSDEKYPDVRIIFTDTEKSNWTWDPAAQQYYWHRFFSHQPDLNFDNPHVLRAVIRIMRFWFDLGVDGMRLDAIPYLIERDGTNCENLPETHRVLKDLRAALDENYRDKMFLAEANQWPDDVRPYFGDGDECHMAFHFPVMPRIFMAVRQEDRTPIVEIMERTPDIPESCQWAMFLRNHDELTLEMVTHEERDYMYNEYAADPQARINLGIRRRLAPLVNYSRRRLELLNSLLLSFPGTPVLYYGDEIGMGDNIYLGDRNGVRTPMQWTGDRNAGFSRADFARLFSAPIMDPITGYQAINVEAQQRDPSSLLNWMKRMIALRKRYRAFGRGTMEFLKPSNRKVLAYVRRYKEDTILCVANLSRFVQPCELDLSSFQGMRPVEMLGNTEFPRIGELPYFLTLGPHAFYWFTLHRSDEPNILDVSPSVPEETPIPTLTLEGGWEGMLRGTSRRRLQAEIIPAFLRQQRWFAGKARRIRSVEILDATHTKSLSSRHTMLTVEVRYEEGRPETYVLPVGLALGSGGEDLISHAPKMVLARVTGPDGEGVLHDSIADDDFCLALVASARDRLEFPTGAGRYRAYSTSAMNDLVGQFDVDLKPRRGSAEQSNTNVIFGSRLIMKLFRRVEPGLNPELEIGRFLTEKTDFDNFPKLAGAIEYRRPDTEPTAVAVFQELVSFQAVGWEHALDELGRYYELVLSRPELDPPQVGPDPLSMVGTDVPEVVRDTIGLYLSAAATLGRRTAELHRALAGVPGDPAFAPEPLEPGDLEGLAGEIRLQVDSALALLRDRLETLPEEVSSTARRILDASAALLEPIDALPRSRVEAPKTRVHGDYHLGQILWSMNDYILLDFEGEPAKTLAQRRAKHSPVKDVVGMLRSYSYAAFDSLFRAAQDRETDFNRLLPWAQVWESWTSAAFLTAYLEIADPAGLVPADREQLALLMRCYTLDKSLYELQYELNNRPAWVRIPLSAIALLADRAGPGSNPPGPSDGPRR</sequence>
<evidence type="ECO:0000313" key="18">
    <source>
        <dbReference type="Proteomes" id="UP000317835"/>
    </source>
</evidence>
<dbReference type="InterPro" id="IPR040999">
    <property type="entry name" value="Mak_N_cap"/>
</dbReference>
<evidence type="ECO:0000256" key="8">
    <source>
        <dbReference type="ARBA" id="ARBA00022723"/>
    </source>
</evidence>
<comment type="catalytic activity">
    <reaction evidence="1">
        <text>D-maltose = alpha,alpha-trehalose</text>
        <dbReference type="Rhea" id="RHEA:15145"/>
        <dbReference type="ChEBI" id="CHEBI:16551"/>
        <dbReference type="ChEBI" id="CHEBI:17306"/>
        <dbReference type="EC" id="5.4.99.16"/>
    </reaction>
</comment>
<keyword evidence="17" id="KW-0326">Glycosidase</keyword>
<proteinExistence type="inferred from homology"/>
<keyword evidence="10" id="KW-0106">Calcium</keyword>